<dbReference type="Gene3D" id="3.30.70.330">
    <property type="match status" value="4"/>
</dbReference>
<feature type="domain" description="RRM" evidence="4">
    <location>
        <begin position="103"/>
        <end position="181"/>
    </location>
</feature>
<dbReference type="Pfam" id="PF00076">
    <property type="entry name" value="RRM_1"/>
    <property type="match status" value="3"/>
</dbReference>
<evidence type="ECO:0000256" key="1">
    <source>
        <dbReference type="ARBA" id="ARBA00022737"/>
    </source>
</evidence>
<evidence type="ECO:0000256" key="2">
    <source>
        <dbReference type="ARBA" id="ARBA00022884"/>
    </source>
</evidence>
<feature type="domain" description="RRM" evidence="4">
    <location>
        <begin position="196"/>
        <end position="274"/>
    </location>
</feature>
<dbReference type="GO" id="GO:0003723">
    <property type="term" value="F:RNA binding"/>
    <property type="evidence" value="ECO:0007669"/>
    <property type="project" value="UniProtKB-UniRule"/>
</dbReference>
<evidence type="ECO:0000313" key="6">
    <source>
        <dbReference type="Proteomes" id="UP000301737"/>
    </source>
</evidence>
<dbReference type="AlphaFoldDB" id="A0A4C2E3N0"/>
<keyword evidence="1" id="KW-0677">Repeat</keyword>
<dbReference type="PROSITE" id="PS50102">
    <property type="entry name" value="RRM"/>
    <property type="match status" value="3"/>
</dbReference>
<proteinExistence type="predicted"/>
<reference evidence="5 6" key="1">
    <citation type="submission" date="2019-01" db="EMBL/GenBank/DDBJ databases">
        <title>Draft Genome Sequencing of Zygosaccharomyces mellis Ca-7.</title>
        <authorList>
            <person name="Shiwa Y."/>
            <person name="Kanesaki Y."/>
            <person name="Ishige T."/>
            <person name="Mura K."/>
            <person name="Hori T."/>
            <person name="Tamura T."/>
        </authorList>
    </citation>
    <scope>NUCLEOTIDE SEQUENCE [LARGE SCALE GENOMIC DNA]</scope>
    <source>
        <strain evidence="5 6">Ca-7</strain>
    </source>
</reference>
<dbReference type="OrthoDB" id="360390at2759"/>
<dbReference type="InterPro" id="IPR031766">
    <property type="entry name" value="RRM_occluded"/>
</dbReference>
<keyword evidence="6" id="KW-1185">Reference proteome</keyword>
<feature type="domain" description="RRM" evidence="4">
    <location>
        <begin position="27"/>
        <end position="102"/>
    </location>
</feature>
<evidence type="ECO:0000259" key="4">
    <source>
        <dbReference type="PROSITE" id="PS50102"/>
    </source>
</evidence>
<dbReference type="SUPFAM" id="SSF54928">
    <property type="entry name" value="RNA-binding domain, RBD"/>
    <property type="match status" value="3"/>
</dbReference>
<dbReference type="InterPro" id="IPR034397">
    <property type="entry name" value="Prp24_RRM1"/>
</dbReference>
<dbReference type="InterPro" id="IPR035979">
    <property type="entry name" value="RBD_domain_sf"/>
</dbReference>
<dbReference type="InterPro" id="IPR012677">
    <property type="entry name" value="Nucleotide-bd_a/b_plait_sf"/>
</dbReference>
<protein>
    <submittedName>
        <fullName evidence="5">Splicing factor</fullName>
    </submittedName>
</protein>
<dbReference type="Proteomes" id="UP000301737">
    <property type="component" value="Unassembled WGS sequence"/>
</dbReference>
<comment type="caution">
    <text evidence="5">The sequence shown here is derived from an EMBL/GenBank/DDBJ whole genome shotgun (WGS) entry which is preliminary data.</text>
</comment>
<dbReference type="Pfam" id="PF16842">
    <property type="entry name" value="RRM_occluded"/>
    <property type="match status" value="1"/>
</dbReference>
<dbReference type="SMART" id="SM00360">
    <property type="entry name" value="RRM"/>
    <property type="match status" value="3"/>
</dbReference>
<dbReference type="PANTHER" id="PTHR24012">
    <property type="entry name" value="RNA BINDING PROTEIN"/>
    <property type="match status" value="1"/>
</dbReference>
<dbReference type="InterPro" id="IPR008669">
    <property type="entry name" value="LSM_interact"/>
</dbReference>
<evidence type="ECO:0000313" key="5">
    <source>
        <dbReference type="EMBL" id="GCE98521.1"/>
    </source>
</evidence>
<sequence>MKHRLDEEDSHISKKSNDNFTRNRELTTVVASNLPKSYNQAKVRRLFRDCGVISHIDVCESTAKRYRLARVEFTKHEEALSALTRSHKQIGNNEIEVTMLENSTIWITNFPPRFNYREIRDLFKSVGITVLSVRLPSLRFNSNRRFAYVDVSRTEEVEKALESLNSKEVEGYTLVLKQSNPLEKSTRTDASVWERREILIRHLNSKKVTEEGLRQHYSKYGSIEYVKIPKEMRINGTLTYAFISFTNQQAAYRALETDGTQFEGNKINVGLADRKAYLERQDVKRLLNRTHSKDNDHIISLFPLGDKVNKMHIQQLLQEKASIDENDIRKIYLITDLCGSLVILRDSKIAAKCSLALNGIPFQHTTIHCGSIFDLRNNTKKLKVQENKQRGGEDLIHVFEQEPTGKQLSNDDFRKIFLGG</sequence>
<dbReference type="InterPro" id="IPR000504">
    <property type="entry name" value="RRM_dom"/>
</dbReference>
<gene>
    <name evidence="5" type="primary">PRP24</name>
    <name evidence="5" type="ORF">ZYGM_003980</name>
</gene>
<accession>A0A4C2E3N0</accession>
<dbReference type="Pfam" id="PF05391">
    <property type="entry name" value="Lsm_interact"/>
    <property type="match status" value="1"/>
</dbReference>
<dbReference type="EMBL" id="BIMX01000005">
    <property type="protein sequence ID" value="GCE98521.1"/>
    <property type="molecule type" value="Genomic_DNA"/>
</dbReference>
<keyword evidence="2 3" id="KW-0694">RNA-binding</keyword>
<evidence type="ECO:0000256" key="3">
    <source>
        <dbReference type="PROSITE-ProRule" id="PRU00176"/>
    </source>
</evidence>
<organism evidence="5 6">
    <name type="scientific">Zygosaccharomyces mellis</name>
    <dbReference type="NCBI Taxonomy" id="42258"/>
    <lineage>
        <taxon>Eukaryota</taxon>
        <taxon>Fungi</taxon>
        <taxon>Dikarya</taxon>
        <taxon>Ascomycota</taxon>
        <taxon>Saccharomycotina</taxon>
        <taxon>Saccharomycetes</taxon>
        <taxon>Saccharomycetales</taxon>
        <taxon>Saccharomycetaceae</taxon>
        <taxon>Zygosaccharomyces</taxon>
    </lineage>
</organism>
<name>A0A4C2E3N0_9SACH</name>
<dbReference type="CDD" id="cd12296">
    <property type="entry name" value="RRM1_Prp24"/>
    <property type="match status" value="1"/>
</dbReference>